<feature type="domain" description="Peptidase S8/S53" evidence="6">
    <location>
        <begin position="129"/>
        <end position="408"/>
    </location>
</feature>
<reference evidence="7 8" key="1">
    <citation type="journal article" date="2015" name="Int. J. Syst. Evol. Microbiol.">
        <title>Description of Sphingopyxis fribergensis sp. nov. - a soil bacterium with the ability to degrade styrene and phenylacetic acid.</title>
        <authorList>
            <person name="Oelschlagel M."/>
            <person name="Ruckert C."/>
            <person name="Kalinowski J."/>
            <person name="Schmidt G."/>
            <person name="Schlomann M."/>
            <person name="Tischler D."/>
        </authorList>
    </citation>
    <scope>NUCLEOTIDE SEQUENCE [LARGE SCALE GENOMIC DNA]</scope>
    <source>
        <strain evidence="7 8">Kp5.2</strain>
        <plasmid evidence="7">pSfKp5.2</plasmid>
    </source>
</reference>
<accession>A0A0A7PNQ3</accession>
<protein>
    <submittedName>
        <fullName evidence="7">Subtilisin-like serine protease</fullName>
    </submittedName>
</protein>
<dbReference type="PRINTS" id="PR00723">
    <property type="entry name" value="SUBTILISIN"/>
</dbReference>
<dbReference type="GO" id="GO:0006508">
    <property type="term" value="P:proteolysis"/>
    <property type="evidence" value="ECO:0007669"/>
    <property type="project" value="UniProtKB-KW"/>
</dbReference>
<dbReference type="SUPFAM" id="SSF52743">
    <property type="entry name" value="Subtilisin-like"/>
    <property type="match status" value="1"/>
</dbReference>
<comment type="similarity">
    <text evidence="1 5">Belongs to the peptidase S8 family.</text>
</comment>
<name>A0A0A7PNQ3_9SPHN</name>
<dbReference type="InterPro" id="IPR015500">
    <property type="entry name" value="Peptidase_S8_subtilisin-rel"/>
</dbReference>
<feature type="active site" description="Charge relay system" evidence="5">
    <location>
        <position position="138"/>
    </location>
</feature>
<dbReference type="PANTHER" id="PTHR43806">
    <property type="entry name" value="PEPTIDASE S8"/>
    <property type="match status" value="1"/>
</dbReference>
<keyword evidence="8" id="KW-1185">Reference proteome</keyword>
<dbReference type="AlphaFoldDB" id="A0A0A7PNQ3"/>
<dbReference type="InterPro" id="IPR050131">
    <property type="entry name" value="Peptidase_S8_subtilisin-like"/>
</dbReference>
<dbReference type="RefSeq" id="WP_148309300.1">
    <property type="nucleotide sequence ID" value="NZ_CP009123.1"/>
</dbReference>
<keyword evidence="4 5" id="KW-0720">Serine protease</keyword>
<gene>
    <name evidence="7" type="ORF">SKP52_24245</name>
</gene>
<dbReference type="InterPro" id="IPR000209">
    <property type="entry name" value="Peptidase_S8/S53_dom"/>
</dbReference>
<dbReference type="Pfam" id="PF00082">
    <property type="entry name" value="Peptidase_S8"/>
    <property type="match status" value="1"/>
</dbReference>
<dbReference type="OrthoDB" id="5405281at2"/>
<dbReference type="GO" id="GO:0004252">
    <property type="term" value="F:serine-type endopeptidase activity"/>
    <property type="evidence" value="ECO:0007669"/>
    <property type="project" value="UniProtKB-UniRule"/>
</dbReference>
<dbReference type="PROSITE" id="PS51892">
    <property type="entry name" value="SUBTILASE"/>
    <property type="match status" value="1"/>
</dbReference>
<dbReference type="EMBL" id="CP009123">
    <property type="protein sequence ID" value="AJA11691.1"/>
    <property type="molecule type" value="Genomic_DNA"/>
</dbReference>
<keyword evidence="2 5" id="KW-0645">Protease</keyword>
<dbReference type="InterPro" id="IPR036852">
    <property type="entry name" value="Peptidase_S8/S53_dom_sf"/>
</dbReference>
<dbReference type="CDD" id="cd00306">
    <property type="entry name" value="Peptidases_S8_S53"/>
    <property type="match status" value="1"/>
</dbReference>
<evidence type="ECO:0000256" key="3">
    <source>
        <dbReference type="ARBA" id="ARBA00022801"/>
    </source>
</evidence>
<sequence length="419" mass="44914">MPSEAVLGQELLDERRTETRRYKLRFPTREALEASLAIEAVGGAVAVALPERRVISLDVPAAQVSFMAESFEAARQHYGAEIVEDYRYSLEQLDFYNPLAFAPEGEAQQSLDDVIEAIGAPQAWSHSRGEGVVIAIVDTGIDGLRPEFPHYKRHPRSWAANGEDPWTDWQGHGSMCAAIAAGTRSQGGEFDGVAPDAMIMSCRTHFYDTELAAIYDELTSLAREGATVIASNSFGVQSGSPPPVPADSDFIPALDDAIAAGVIVCFSAGNYHHLAGGTPDGHEPNSIWLHKGRSDLLTVGAAKPDGSMWYYSSRGPGQFPGQPLTSPKPDLVGITPPFGRVVYGSNVSVLKDGWGTSGCCPQAAGLIALLQSKRHAEDEPPLSRDQLFDVIRKSSVSLGHHGHSQGAGRLDCEAAVNRI</sequence>
<evidence type="ECO:0000256" key="1">
    <source>
        <dbReference type="ARBA" id="ARBA00011073"/>
    </source>
</evidence>
<evidence type="ECO:0000259" key="6">
    <source>
        <dbReference type="Pfam" id="PF00082"/>
    </source>
</evidence>
<organism evidence="7 8">
    <name type="scientific">Sphingopyxis fribergensis</name>
    <dbReference type="NCBI Taxonomy" id="1515612"/>
    <lineage>
        <taxon>Bacteria</taxon>
        <taxon>Pseudomonadati</taxon>
        <taxon>Pseudomonadota</taxon>
        <taxon>Alphaproteobacteria</taxon>
        <taxon>Sphingomonadales</taxon>
        <taxon>Sphingomonadaceae</taxon>
        <taxon>Sphingopyxis</taxon>
    </lineage>
</organism>
<feature type="active site" description="Charge relay system" evidence="5">
    <location>
        <position position="357"/>
    </location>
</feature>
<feature type="active site" description="Charge relay system" evidence="5">
    <location>
        <position position="172"/>
    </location>
</feature>
<geneLocation type="plasmid" evidence="7 8">
    <name>pSfKp5.2</name>
</geneLocation>
<evidence type="ECO:0000256" key="4">
    <source>
        <dbReference type="ARBA" id="ARBA00022825"/>
    </source>
</evidence>
<evidence type="ECO:0000256" key="5">
    <source>
        <dbReference type="PROSITE-ProRule" id="PRU01240"/>
    </source>
</evidence>
<evidence type="ECO:0000256" key="2">
    <source>
        <dbReference type="ARBA" id="ARBA00022670"/>
    </source>
</evidence>
<dbReference type="Gene3D" id="3.40.50.200">
    <property type="entry name" value="Peptidase S8/S53 domain"/>
    <property type="match status" value="1"/>
</dbReference>
<dbReference type="HOGENOM" id="CLU_663511_0_0_5"/>
<dbReference type="Proteomes" id="UP000030907">
    <property type="component" value="Plasmid pSfKp5.2"/>
</dbReference>
<proteinExistence type="inferred from homology"/>
<keyword evidence="7" id="KW-0614">Plasmid</keyword>
<dbReference type="PANTHER" id="PTHR43806:SF11">
    <property type="entry name" value="CEREVISIN-RELATED"/>
    <property type="match status" value="1"/>
</dbReference>
<evidence type="ECO:0000313" key="7">
    <source>
        <dbReference type="EMBL" id="AJA11691.1"/>
    </source>
</evidence>
<evidence type="ECO:0000313" key="8">
    <source>
        <dbReference type="Proteomes" id="UP000030907"/>
    </source>
</evidence>
<keyword evidence="3 5" id="KW-0378">Hydrolase</keyword>
<dbReference type="KEGG" id="sphk:SKP52_24245"/>